<accession>A0A0E3SMX9</accession>
<dbReference type="GeneID" id="24790801"/>
<dbReference type="AlphaFoldDB" id="A0A0E3SMX9"/>
<proteinExistence type="inferred from homology"/>
<evidence type="ECO:0000313" key="7">
    <source>
        <dbReference type="Proteomes" id="UP000033066"/>
    </source>
</evidence>
<evidence type="ECO:0000256" key="4">
    <source>
        <dbReference type="ARBA" id="ARBA00023235"/>
    </source>
</evidence>
<organism evidence="6 7">
    <name type="scientific">Methanosarcina barkeri 3</name>
    <dbReference type="NCBI Taxonomy" id="1434107"/>
    <lineage>
        <taxon>Archaea</taxon>
        <taxon>Methanobacteriati</taxon>
        <taxon>Methanobacteriota</taxon>
        <taxon>Stenosarchaea group</taxon>
        <taxon>Methanomicrobia</taxon>
        <taxon>Methanosarcinales</taxon>
        <taxon>Methanosarcinaceae</taxon>
        <taxon>Methanosarcina</taxon>
    </lineage>
</organism>
<feature type="domain" description="Cobalamin biosynthesis precorrin-8X methylmutase CobH/CbiC" evidence="5">
    <location>
        <begin position="48"/>
        <end position="236"/>
    </location>
</feature>
<dbReference type="OrthoDB" id="24491at2157"/>
<reference evidence="6" key="1">
    <citation type="submission" date="2014-07" db="EMBL/GenBank/DDBJ databases">
        <title>Methanogenic archaea and the global carbon cycle.</title>
        <authorList>
            <person name="Henriksen J.R."/>
            <person name="Luke J."/>
            <person name="Reinhart S."/>
            <person name="Benedict M.N."/>
            <person name="Youngblut N.D."/>
            <person name="Metcalf M.E."/>
            <person name="Whitaker R.J."/>
            <person name="Metcalf W.W."/>
        </authorList>
    </citation>
    <scope>NUCLEOTIDE SEQUENCE [LARGE SCALE GENOMIC DNA]</scope>
    <source>
        <strain evidence="6">3</strain>
    </source>
</reference>
<dbReference type="InterPro" id="IPR003722">
    <property type="entry name" value="Cbl_synth_CobH/CbiC"/>
</dbReference>
<keyword evidence="4 6" id="KW-0413">Isomerase</keyword>
<protein>
    <submittedName>
        <fullName evidence="6">Cobalt-precorrin-8x methylmutase</fullName>
        <ecNumber evidence="6">5.4.99.61</ecNumber>
    </submittedName>
</protein>
<dbReference type="SUPFAM" id="SSF63965">
    <property type="entry name" value="Precorrin-8X methylmutase CbiC/CobH"/>
    <property type="match status" value="1"/>
</dbReference>
<comment type="similarity">
    <text evidence="2">Belongs to the CobH/CbiC family.</text>
</comment>
<dbReference type="STRING" id="1434107.MSBR3_3148"/>
<dbReference type="Proteomes" id="UP000033066">
    <property type="component" value="Chromosome"/>
</dbReference>
<comment type="pathway">
    <text evidence="1">Cofactor biosynthesis; adenosylcobalamin biosynthesis.</text>
</comment>
<dbReference type="PANTHER" id="PTHR43588">
    <property type="entry name" value="COBALT-PRECORRIN-8 METHYLMUTASE"/>
    <property type="match status" value="1"/>
</dbReference>
<dbReference type="GO" id="GO:0016993">
    <property type="term" value="F:precorrin-8X methylmutase activity"/>
    <property type="evidence" value="ECO:0007669"/>
    <property type="project" value="UniProtKB-EC"/>
</dbReference>
<dbReference type="GO" id="GO:0009236">
    <property type="term" value="P:cobalamin biosynthetic process"/>
    <property type="evidence" value="ECO:0007669"/>
    <property type="project" value="UniProtKB-UniPathway"/>
</dbReference>
<dbReference type="PATRIC" id="fig|1434107.4.peg.3970"/>
<gene>
    <name evidence="6" type="ORF">MSBR3_3148</name>
</gene>
<sequence length="249" mass="26710">MTTEESNNEQVGNLDNLEELTELTVDVDTELVSICKDSGARTEEAKAIYMKSRTMIQELIGNKTPEDRFRQRCVIATGDLSVADIMRFMHDPIPAGVEAIKKGAPIFVDINMVKAGVTKAGHKSEIICVLDEDPNAEIANRYGITRTSAGFLAARERLNGSIIAIGNAPSALIMVCKLIEKGVRPALVIGLPVGFVNAAESKEIVRNLKIPVPSISCVGTRGGTPMAVACVNELVAIARESEDSEESQG</sequence>
<dbReference type="EMBL" id="CP009517">
    <property type="protein sequence ID" value="AKB83726.1"/>
    <property type="molecule type" value="Genomic_DNA"/>
</dbReference>
<name>A0A0E3SMX9_METBA</name>
<dbReference type="RefSeq" id="WP_048109365.1">
    <property type="nucleotide sequence ID" value="NZ_CP009517.1"/>
</dbReference>
<keyword evidence="3" id="KW-0169">Cobalamin biosynthesis</keyword>
<evidence type="ECO:0000259" key="5">
    <source>
        <dbReference type="Pfam" id="PF02570"/>
    </source>
</evidence>
<dbReference type="HOGENOM" id="CLU_084703_1_0_2"/>
<dbReference type="UniPathway" id="UPA00148"/>
<dbReference type="InterPro" id="IPR036588">
    <property type="entry name" value="CobH/CbiC_sf"/>
</dbReference>
<dbReference type="EC" id="5.4.99.61" evidence="6"/>
<evidence type="ECO:0000256" key="3">
    <source>
        <dbReference type="ARBA" id="ARBA00022573"/>
    </source>
</evidence>
<dbReference type="Pfam" id="PF02570">
    <property type="entry name" value="CbiC"/>
    <property type="match status" value="1"/>
</dbReference>
<evidence type="ECO:0000256" key="1">
    <source>
        <dbReference type="ARBA" id="ARBA00004953"/>
    </source>
</evidence>
<dbReference type="Gene3D" id="3.40.50.10230">
    <property type="entry name" value="Cobalamin biosynthesis CobH/CbiC, precorrin-8X methylmutase"/>
    <property type="match status" value="1"/>
</dbReference>
<evidence type="ECO:0000313" key="6">
    <source>
        <dbReference type="EMBL" id="AKB83726.1"/>
    </source>
</evidence>
<evidence type="ECO:0000256" key="2">
    <source>
        <dbReference type="ARBA" id="ARBA00009774"/>
    </source>
</evidence>
<keyword evidence="7" id="KW-1185">Reference proteome</keyword>
<dbReference type="PANTHER" id="PTHR43588:SF1">
    <property type="entry name" value="COBALT-PRECORRIN-8 METHYLMUTASE"/>
    <property type="match status" value="1"/>
</dbReference>
<dbReference type="KEGG" id="mbak:MSBR3_3148"/>